<dbReference type="EMBL" id="KV425596">
    <property type="protein sequence ID" value="KZT22408.1"/>
    <property type="molecule type" value="Genomic_DNA"/>
</dbReference>
<dbReference type="SUPFAM" id="SSF51197">
    <property type="entry name" value="Clavaminate synthase-like"/>
    <property type="match status" value="1"/>
</dbReference>
<dbReference type="Proteomes" id="UP000076761">
    <property type="component" value="Unassembled WGS sequence"/>
</dbReference>
<evidence type="ECO:0000256" key="4">
    <source>
        <dbReference type="ARBA" id="ARBA00023004"/>
    </source>
</evidence>
<sequence>MSQTSTIEADSVPLTLKLSNGQIVSFKSNVAKDTGEIPIIDIGGIFSDKIEDRKAVAEKVREASSRIGFFYAINHGIDPRYEEDTFEQAKRFFALPEETKMKVWTGQVPNEYVGYHPLNAYNNGKRKHNDLFEAFNWAYDAKYDPASRLEDKENITPSISIWPEEEDLPGFKDALYAYHAQLLTLARKMTRTFALALHMPEDYFDEHVKCPEAGMQVLHYPQQEAPADDQNGIGAHTDFECFTMVTQDASGGLEVLSKSGDWVKATPVPGALVVNIADCLMRQTNDVLVSTVHRVINKSGKERYSCPFFFGFDRKIPLEPVPGCVSEANPAKYPVMTGGEYYKWRTNMAKNNND</sequence>
<comment type="similarity">
    <text evidence="1 5">Belongs to the iron/ascorbate-dependent oxidoreductase family.</text>
</comment>
<evidence type="ECO:0000256" key="5">
    <source>
        <dbReference type="RuleBase" id="RU003682"/>
    </source>
</evidence>
<evidence type="ECO:0000256" key="2">
    <source>
        <dbReference type="ARBA" id="ARBA00022723"/>
    </source>
</evidence>
<evidence type="ECO:0000256" key="1">
    <source>
        <dbReference type="ARBA" id="ARBA00008056"/>
    </source>
</evidence>
<dbReference type="InterPro" id="IPR044861">
    <property type="entry name" value="IPNS-like_FE2OG_OXY"/>
</dbReference>
<dbReference type="InterPro" id="IPR005123">
    <property type="entry name" value="Oxoglu/Fe-dep_dioxygenase_dom"/>
</dbReference>
<protein>
    <submittedName>
        <fullName evidence="7">Clavaminate synthase-like protein</fullName>
    </submittedName>
</protein>
<dbReference type="Pfam" id="PF03171">
    <property type="entry name" value="2OG-FeII_Oxy"/>
    <property type="match status" value="1"/>
</dbReference>
<keyword evidence="2 5" id="KW-0479">Metal-binding</keyword>
<dbReference type="InterPro" id="IPR026992">
    <property type="entry name" value="DIOX_N"/>
</dbReference>
<keyword evidence="4 5" id="KW-0408">Iron</keyword>
<dbReference type="OrthoDB" id="288590at2759"/>
<accession>A0A165QGP1</accession>
<dbReference type="PANTHER" id="PTHR10209:SF881">
    <property type="entry name" value="FI07970P-RELATED"/>
    <property type="match status" value="1"/>
</dbReference>
<dbReference type="InterPro" id="IPR027443">
    <property type="entry name" value="IPNS-like_sf"/>
</dbReference>
<proteinExistence type="inferred from homology"/>
<dbReference type="PRINTS" id="PR00682">
    <property type="entry name" value="IPNSYNTHASE"/>
</dbReference>
<feature type="domain" description="Fe2OG dioxygenase" evidence="6">
    <location>
        <begin position="211"/>
        <end position="312"/>
    </location>
</feature>
<dbReference type="AlphaFoldDB" id="A0A165QGP1"/>
<organism evidence="7 8">
    <name type="scientific">Neolentinus lepideus HHB14362 ss-1</name>
    <dbReference type="NCBI Taxonomy" id="1314782"/>
    <lineage>
        <taxon>Eukaryota</taxon>
        <taxon>Fungi</taxon>
        <taxon>Dikarya</taxon>
        <taxon>Basidiomycota</taxon>
        <taxon>Agaricomycotina</taxon>
        <taxon>Agaricomycetes</taxon>
        <taxon>Gloeophyllales</taxon>
        <taxon>Gloeophyllaceae</taxon>
        <taxon>Neolentinus</taxon>
    </lineage>
</organism>
<dbReference type="PROSITE" id="PS51471">
    <property type="entry name" value="FE2OG_OXY"/>
    <property type="match status" value="1"/>
</dbReference>
<keyword evidence="8" id="KW-1185">Reference proteome</keyword>
<evidence type="ECO:0000259" key="6">
    <source>
        <dbReference type="PROSITE" id="PS51471"/>
    </source>
</evidence>
<evidence type="ECO:0000313" key="8">
    <source>
        <dbReference type="Proteomes" id="UP000076761"/>
    </source>
</evidence>
<dbReference type="PANTHER" id="PTHR10209">
    <property type="entry name" value="OXIDOREDUCTASE, 2OG-FE II OXYGENASE FAMILY PROTEIN"/>
    <property type="match status" value="1"/>
</dbReference>
<keyword evidence="3 5" id="KW-0560">Oxidoreductase</keyword>
<evidence type="ECO:0000313" key="7">
    <source>
        <dbReference type="EMBL" id="KZT22408.1"/>
    </source>
</evidence>
<gene>
    <name evidence="7" type="ORF">NEOLEDRAFT_1138102</name>
</gene>
<dbReference type="Gene3D" id="2.60.120.330">
    <property type="entry name" value="B-lactam Antibiotic, Isopenicillin N Synthase, Chain"/>
    <property type="match status" value="1"/>
</dbReference>
<evidence type="ECO:0000256" key="3">
    <source>
        <dbReference type="ARBA" id="ARBA00023002"/>
    </source>
</evidence>
<dbReference type="GO" id="GO:0016491">
    <property type="term" value="F:oxidoreductase activity"/>
    <property type="evidence" value="ECO:0007669"/>
    <property type="project" value="UniProtKB-KW"/>
</dbReference>
<reference evidence="7 8" key="1">
    <citation type="journal article" date="2016" name="Mol. Biol. Evol.">
        <title>Comparative Genomics of Early-Diverging Mushroom-Forming Fungi Provides Insights into the Origins of Lignocellulose Decay Capabilities.</title>
        <authorList>
            <person name="Nagy L.G."/>
            <person name="Riley R."/>
            <person name="Tritt A."/>
            <person name="Adam C."/>
            <person name="Daum C."/>
            <person name="Floudas D."/>
            <person name="Sun H."/>
            <person name="Yadav J.S."/>
            <person name="Pangilinan J."/>
            <person name="Larsson K.H."/>
            <person name="Matsuura K."/>
            <person name="Barry K."/>
            <person name="Labutti K."/>
            <person name="Kuo R."/>
            <person name="Ohm R.A."/>
            <person name="Bhattacharya S.S."/>
            <person name="Shirouzu T."/>
            <person name="Yoshinaga Y."/>
            <person name="Martin F.M."/>
            <person name="Grigoriev I.V."/>
            <person name="Hibbett D.S."/>
        </authorList>
    </citation>
    <scope>NUCLEOTIDE SEQUENCE [LARGE SCALE GENOMIC DNA]</scope>
    <source>
        <strain evidence="7 8">HHB14362 ss-1</strain>
    </source>
</reference>
<dbReference type="GO" id="GO:0046872">
    <property type="term" value="F:metal ion binding"/>
    <property type="evidence" value="ECO:0007669"/>
    <property type="project" value="UniProtKB-KW"/>
</dbReference>
<name>A0A165QGP1_9AGAM</name>
<dbReference type="InParanoid" id="A0A165QGP1"/>
<dbReference type="FunCoup" id="A0A165QGP1">
    <property type="interactions" value="4"/>
</dbReference>
<dbReference type="STRING" id="1314782.A0A165QGP1"/>
<dbReference type="Pfam" id="PF14226">
    <property type="entry name" value="DIOX_N"/>
    <property type="match status" value="1"/>
</dbReference>